<evidence type="ECO:0000256" key="2">
    <source>
        <dbReference type="SAM" id="Phobius"/>
    </source>
</evidence>
<protein>
    <recommendedName>
        <fullName evidence="5">ZCF37</fullName>
    </recommendedName>
</protein>
<evidence type="ECO:0000256" key="1">
    <source>
        <dbReference type="SAM" id="MobiDB-lite"/>
    </source>
</evidence>
<organism evidence="3 4">
    <name type="scientific">Acorus calamus</name>
    <name type="common">Sweet flag</name>
    <dbReference type="NCBI Taxonomy" id="4465"/>
    <lineage>
        <taxon>Eukaryota</taxon>
        <taxon>Viridiplantae</taxon>
        <taxon>Streptophyta</taxon>
        <taxon>Embryophyta</taxon>
        <taxon>Tracheophyta</taxon>
        <taxon>Spermatophyta</taxon>
        <taxon>Magnoliopsida</taxon>
        <taxon>Liliopsida</taxon>
        <taxon>Acoraceae</taxon>
        <taxon>Acorus</taxon>
    </lineage>
</organism>
<accession>A0AAV9ET75</accession>
<feature type="region of interest" description="Disordered" evidence="1">
    <location>
        <begin position="210"/>
        <end position="240"/>
    </location>
</feature>
<keyword evidence="2" id="KW-1133">Transmembrane helix</keyword>
<proteinExistence type="predicted"/>
<reference evidence="3" key="2">
    <citation type="submission" date="2023-06" db="EMBL/GenBank/DDBJ databases">
        <authorList>
            <person name="Ma L."/>
            <person name="Liu K.-W."/>
            <person name="Li Z."/>
            <person name="Hsiao Y.-Y."/>
            <person name="Qi Y."/>
            <person name="Fu T."/>
            <person name="Tang G."/>
            <person name="Zhang D."/>
            <person name="Sun W.-H."/>
            <person name="Liu D.-K."/>
            <person name="Li Y."/>
            <person name="Chen G.-Z."/>
            <person name="Liu X.-D."/>
            <person name="Liao X.-Y."/>
            <person name="Jiang Y.-T."/>
            <person name="Yu X."/>
            <person name="Hao Y."/>
            <person name="Huang J."/>
            <person name="Zhao X.-W."/>
            <person name="Ke S."/>
            <person name="Chen Y.-Y."/>
            <person name="Wu W.-L."/>
            <person name="Hsu J.-L."/>
            <person name="Lin Y.-F."/>
            <person name="Huang M.-D."/>
            <person name="Li C.-Y."/>
            <person name="Huang L."/>
            <person name="Wang Z.-W."/>
            <person name="Zhao X."/>
            <person name="Zhong W.-Y."/>
            <person name="Peng D.-H."/>
            <person name="Ahmad S."/>
            <person name="Lan S."/>
            <person name="Zhang J.-S."/>
            <person name="Tsai W.-C."/>
            <person name="Van De Peer Y."/>
            <person name="Liu Z.-J."/>
        </authorList>
    </citation>
    <scope>NUCLEOTIDE SEQUENCE</scope>
    <source>
        <strain evidence="3">CP</strain>
        <tissue evidence="3">Leaves</tissue>
    </source>
</reference>
<dbReference type="AlphaFoldDB" id="A0AAV9ET75"/>
<evidence type="ECO:0000313" key="3">
    <source>
        <dbReference type="EMBL" id="KAK1316903.1"/>
    </source>
</evidence>
<dbReference type="PANTHER" id="PTHR35275:SF1">
    <property type="entry name" value="OS07G0585900 PROTEIN"/>
    <property type="match status" value="1"/>
</dbReference>
<dbReference type="EMBL" id="JAUJYO010000005">
    <property type="protein sequence ID" value="KAK1316903.1"/>
    <property type="molecule type" value="Genomic_DNA"/>
</dbReference>
<comment type="caution">
    <text evidence="3">The sequence shown here is derived from an EMBL/GenBank/DDBJ whole genome shotgun (WGS) entry which is preliminary data.</text>
</comment>
<evidence type="ECO:0000313" key="4">
    <source>
        <dbReference type="Proteomes" id="UP001180020"/>
    </source>
</evidence>
<sequence>MFCGSGSLTHVVDDDLWEPSTPTCGLTRKVNKNPYSDRGLDKFEKVLAELEARKEKIVSETGSEGPIPVIRFVHSNSQEWVPIIVRSPPSQEKKQEPPIKGAIEAKNKKSEVVEAKKNDSAVTMVSTKKTMKKSLSMSERRGITDVMLMWRFSYHWLALIILILLCLVVSGRIFAIFFTSIWWYFVPTIRGRGVSHSKRGSMKDYRRRLSEKKLGGDVKKAKIAGDGLASPQNHPMGKKG</sequence>
<keyword evidence="4" id="KW-1185">Reference proteome</keyword>
<dbReference type="Proteomes" id="UP001180020">
    <property type="component" value="Unassembled WGS sequence"/>
</dbReference>
<dbReference type="InterPro" id="IPR045880">
    <property type="entry name" value="ZCF37"/>
</dbReference>
<keyword evidence="2" id="KW-0812">Transmembrane</keyword>
<reference evidence="3" key="1">
    <citation type="journal article" date="2023" name="Nat. Commun.">
        <title>Diploid and tetraploid genomes of Acorus and the evolution of monocots.</title>
        <authorList>
            <person name="Ma L."/>
            <person name="Liu K.W."/>
            <person name="Li Z."/>
            <person name="Hsiao Y.Y."/>
            <person name="Qi Y."/>
            <person name="Fu T."/>
            <person name="Tang G.D."/>
            <person name="Zhang D."/>
            <person name="Sun W.H."/>
            <person name="Liu D.K."/>
            <person name="Li Y."/>
            <person name="Chen G.Z."/>
            <person name="Liu X.D."/>
            <person name="Liao X.Y."/>
            <person name="Jiang Y.T."/>
            <person name="Yu X."/>
            <person name="Hao Y."/>
            <person name="Huang J."/>
            <person name="Zhao X.W."/>
            <person name="Ke S."/>
            <person name="Chen Y.Y."/>
            <person name="Wu W.L."/>
            <person name="Hsu J.L."/>
            <person name="Lin Y.F."/>
            <person name="Huang M.D."/>
            <person name="Li C.Y."/>
            <person name="Huang L."/>
            <person name="Wang Z.W."/>
            <person name="Zhao X."/>
            <person name="Zhong W.Y."/>
            <person name="Peng D.H."/>
            <person name="Ahmad S."/>
            <person name="Lan S."/>
            <person name="Zhang J.S."/>
            <person name="Tsai W.C."/>
            <person name="Van de Peer Y."/>
            <person name="Liu Z.J."/>
        </authorList>
    </citation>
    <scope>NUCLEOTIDE SEQUENCE</scope>
    <source>
        <strain evidence="3">CP</strain>
    </source>
</reference>
<feature type="compositionally biased region" description="Basic and acidic residues" evidence="1">
    <location>
        <begin position="210"/>
        <end position="220"/>
    </location>
</feature>
<keyword evidence="2" id="KW-0472">Membrane</keyword>
<dbReference type="PANTHER" id="PTHR35275">
    <property type="entry name" value="ZCF37"/>
    <property type="match status" value="1"/>
</dbReference>
<feature type="transmembrane region" description="Helical" evidence="2">
    <location>
        <begin position="156"/>
        <end position="185"/>
    </location>
</feature>
<evidence type="ECO:0008006" key="5">
    <source>
        <dbReference type="Google" id="ProtNLM"/>
    </source>
</evidence>
<name>A0AAV9ET75_ACOCL</name>
<gene>
    <name evidence="3" type="ORF">QJS10_CPA05g01195</name>
</gene>